<feature type="chain" id="PRO_5016368235" evidence="1">
    <location>
        <begin position="28"/>
        <end position="140"/>
    </location>
</feature>
<dbReference type="Proteomes" id="UP000247727">
    <property type="component" value="Unassembled WGS sequence"/>
</dbReference>
<sequence length="140" mass="15368">MVLQGRFCKAGALALGVALLAATPVWAQFQLCNQMLDLANVAIGQPAGDSFETRGWWKICPNHCATLIRKPIAARFLYFFATDIFGKELLSGTVPMCIAPDRFVIEGESDCALRGQVEARFIEVDTGDTADWTLFLRAQP</sequence>
<name>A0A318U5Y3_9RHOB</name>
<feature type="signal peptide" evidence="1">
    <location>
        <begin position="1"/>
        <end position="27"/>
    </location>
</feature>
<accession>A0A318U5Y3</accession>
<comment type="caution">
    <text evidence="2">The sequence shown here is derived from an EMBL/GenBank/DDBJ whole genome shotgun (WGS) entry which is preliminary data.</text>
</comment>
<dbReference type="OrthoDB" id="9806840at2"/>
<organism evidence="2 3">
    <name type="scientific">Rhodobacter viridis</name>
    <dbReference type="NCBI Taxonomy" id="1054202"/>
    <lineage>
        <taxon>Bacteria</taxon>
        <taxon>Pseudomonadati</taxon>
        <taxon>Pseudomonadota</taxon>
        <taxon>Alphaproteobacteria</taxon>
        <taxon>Rhodobacterales</taxon>
        <taxon>Rhodobacter group</taxon>
        <taxon>Rhodobacter</taxon>
    </lineage>
</organism>
<evidence type="ECO:0000313" key="3">
    <source>
        <dbReference type="Proteomes" id="UP000247727"/>
    </source>
</evidence>
<reference evidence="2 3" key="1">
    <citation type="submission" date="2018-06" db="EMBL/GenBank/DDBJ databases">
        <title>Genomic Encyclopedia of Type Strains, Phase III (KMG-III): the genomes of soil and plant-associated and newly described type strains.</title>
        <authorList>
            <person name="Whitman W."/>
        </authorList>
    </citation>
    <scope>NUCLEOTIDE SEQUENCE [LARGE SCALE GENOMIC DNA]</scope>
    <source>
        <strain evidence="2 3">JA737</strain>
    </source>
</reference>
<evidence type="ECO:0000313" key="2">
    <source>
        <dbReference type="EMBL" id="PYF09880.1"/>
    </source>
</evidence>
<dbReference type="Pfam" id="PF06282">
    <property type="entry name" value="DUF1036"/>
    <property type="match status" value="1"/>
</dbReference>
<gene>
    <name evidence="2" type="ORF">C8J30_10612</name>
</gene>
<dbReference type="EMBL" id="QJTK01000006">
    <property type="protein sequence ID" value="PYF09880.1"/>
    <property type="molecule type" value="Genomic_DNA"/>
</dbReference>
<keyword evidence="3" id="KW-1185">Reference proteome</keyword>
<dbReference type="InterPro" id="IPR009380">
    <property type="entry name" value="DUF1036"/>
</dbReference>
<evidence type="ECO:0000256" key="1">
    <source>
        <dbReference type="SAM" id="SignalP"/>
    </source>
</evidence>
<dbReference type="AlphaFoldDB" id="A0A318U5Y3"/>
<protein>
    <submittedName>
        <fullName evidence="2">Putative membrane protein</fullName>
    </submittedName>
</protein>
<keyword evidence="1" id="KW-0732">Signal</keyword>
<proteinExistence type="predicted"/>